<keyword evidence="7" id="KW-1185">Reference proteome</keyword>
<feature type="signal peptide" evidence="4">
    <location>
        <begin position="1"/>
        <end position="28"/>
    </location>
</feature>
<keyword evidence="3" id="KW-0812">Transmembrane</keyword>
<dbReference type="GO" id="GO:0005886">
    <property type="term" value="C:plasma membrane"/>
    <property type="evidence" value="ECO:0007669"/>
    <property type="project" value="TreeGrafter"/>
</dbReference>
<feature type="transmembrane region" description="Helical" evidence="3">
    <location>
        <begin position="161"/>
        <end position="181"/>
    </location>
</feature>
<dbReference type="EMBL" id="OZ034813">
    <property type="protein sequence ID" value="CAL1352166.1"/>
    <property type="molecule type" value="Genomic_DNA"/>
</dbReference>
<dbReference type="FunFam" id="2.60.40.420:FF:000034">
    <property type="entry name" value="Cupredoxin superfamily protein"/>
    <property type="match status" value="1"/>
</dbReference>
<name>A0AAV2C7K8_9ROSI</name>
<dbReference type="InterPro" id="IPR039391">
    <property type="entry name" value="Phytocyanin-like"/>
</dbReference>
<evidence type="ECO:0000313" key="7">
    <source>
        <dbReference type="Proteomes" id="UP001497516"/>
    </source>
</evidence>
<dbReference type="PANTHER" id="PTHR33021:SF31">
    <property type="entry name" value="OS02G0720100 PROTEIN"/>
    <property type="match status" value="1"/>
</dbReference>
<dbReference type="AlphaFoldDB" id="A0AAV2C7K8"/>
<dbReference type="Proteomes" id="UP001497516">
    <property type="component" value="Chromosome 1"/>
</dbReference>
<dbReference type="Pfam" id="PF02298">
    <property type="entry name" value="Cu_bind_like"/>
    <property type="match status" value="1"/>
</dbReference>
<dbReference type="InterPro" id="IPR003245">
    <property type="entry name" value="Phytocyanin_dom"/>
</dbReference>
<dbReference type="InterPro" id="IPR008972">
    <property type="entry name" value="Cupredoxin"/>
</dbReference>
<evidence type="ECO:0000313" key="6">
    <source>
        <dbReference type="EMBL" id="CAL1352166.1"/>
    </source>
</evidence>
<keyword evidence="4" id="KW-0732">Signal</keyword>
<keyword evidence="3" id="KW-1133">Transmembrane helix</keyword>
<reference evidence="6 7" key="1">
    <citation type="submission" date="2024-04" db="EMBL/GenBank/DDBJ databases">
        <authorList>
            <person name="Fracassetti M."/>
        </authorList>
    </citation>
    <scope>NUCLEOTIDE SEQUENCE [LARGE SCALE GENOMIC DNA]</scope>
</reference>
<evidence type="ECO:0000256" key="4">
    <source>
        <dbReference type="SAM" id="SignalP"/>
    </source>
</evidence>
<feature type="chain" id="PRO_5043415955" description="Phytocyanin domain-containing protein" evidence="4">
    <location>
        <begin position="29"/>
        <end position="183"/>
    </location>
</feature>
<gene>
    <name evidence="6" type="ORF">LTRI10_LOCUS157</name>
</gene>
<dbReference type="SUPFAM" id="SSF49503">
    <property type="entry name" value="Cupredoxins"/>
    <property type="match status" value="1"/>
</dbReference>
<protein>
    <recommendedName>
        <fullName evidence="5">Phytocyanin domain-containing protein</fullName>
    </recommendedName>
</protein>
<evidence type="ECO:0000256" key="2">
    <source>
        <dbReference type="ARBA" id="ARBA00023180"/>
    </source>
</evidence>
<proteinExistence type="predicted"/>
<keyword evidence="3" id="KW-0472">Membrane</keyword>
<evidence type="ECO:0000256" key="1">
    <source>
        <dbReference type="ARBA" id="ARBA00023157"/>
    </source>
</evidence>
<dbReference type="PROSITE" id="PS51485">
    <property type="entry name" value="PHYTOCYANIN"/>
    <property type="match status" value="1"/>
</dbReference>
<evidence type="ECO:0000259" key="5">
    <source>
        <dbReference type="PROSITE" id="PS51485"/>
    </source>
</evidence>
<keyword evidence="2" id="KW-0325">Glycoprotein</keyword>
<dbReference type="PANTHER" id="PTHR33021">
    <property type="entry name" value="BLUE COPPER PROTEIN"/>
    <property type="match status" value="1"/>
</dbReference>
<feature type="domain" description="Phytocyanin" evidence="5">
    <location>
        <begin position="30"/>
        <end position="130"/>
    </location>
</feature>
<keyword evidence="1" id="KW-1015">Disulfide bond</keyword>
<dbReference type="Gene3D" id="2.60.40.420">
    <property type="entry name" value="Cupredoxins - blue copper proteins"/>
    <property type="match status" value="1"/>
</dbReference>
<organism evidence="6 7">
    <name type="scientific">Linum trigynum</name>
    <dbReference type="NCBI Taxonomy" id="586398"/>
    <lineage>
        <taxon>Eukaryota</taxon>
        <taxon>Viridiplantae</taxon>
        <taxon>Streptophyta</taxon>
        <taxon>Embryophyta</taxon>
        <taxon>Tracheophyta</taxon>
        <taxon>Spermatophyta</taxon>
        <taxon>Magnoliopsida</taxon>
        <taxon>eudicotyledons</taxon>
        <taxon>Gunneridae</taxon>
        <taxon>Pentapetalae</taxon>
        <taxon>rosids</taxon>
        <taxon>fabids</taxon>
        <taxon>Malpighiales</taxon>
        <taxon>Linaceae</taxon>
        <taxon>Linum</taxon>
    </lineage>
</organism>
<dbReference type="GO" id="GO:0009055">
    <property type="term" value="F:electron transfer activity"/>
    <property type="evidence" value="ECO:0007669"/>
    <property type="project" value="InterPro"/>
</dbReference>
<accession>A0AAV2C7K8</accession>
<dbReference type="CDD" id="cd04216">
    <property type="entry name" value="Phytocyanin"/>
    <property type="match status" value="1"/>
</dbReference>
<evidence type="ECO:0000256" key="3">
    <source>
        <dbReference type="SAM" id="Phobius"/>
    </source>
</evidence>
<sequence>MLRCGMMKVYAAVAVVAAAVSLFGSADGQMHHVVGGDRGWELATDLASWLDGRSFRVGDRIWFAYSAAEGGVYELGSKEEYYACDLSNPIKMYTDGLNSVHLTGEGIRYFASGNTDNCKSGLKLHVDVLPQEESDQTVQSSTVSVSDSGSFLAAGPTTPSGSARVVGSLLLVVVGVGLCFMGL</sequence>